<protein>
    <submittedName>
        <fullName evidence="1">Uncharacterized protein</fullName>
    </submittedName>
</protein>
<evidence type="ECO:0000313" key="2">
    <source>
        <dbReference type="Proteomes" id="UP001569153"/>
    </source>
</evidence>
<evidence type="ECO:0000313" key="1">
    <source>
        <dbReference type="EMBL" id="MEZ8194321.1"/>
    </source>
</evidence>
<proteinExistence type="predicted"/>
<sequence>YHQRVPTQIDRSKLLKSFSIRGLSLINSDFSERLNVALCRWMRSIENEEFRASIFSNKLFVRLHNNQKALKTTNSAAFITFPCKNRKKY</sequence>
<keyword evidence="2" id="KW-1185">Reference proteome</keyword>
<reference evidence="1 2" key="1">
    <citation type="submission" date="2024-06" db="EMBL/GenBank/DDBJ databases">
        <authorList>
            <person name="Steensen K."/>
            <person name="Seneca J."/>
            <person name="Bartlau N."/>
            <person name="Yu A.X."/>
            <person name="Polz M.F."/>
        </authorList>
    </citation>
    <scope>NUCLEOTIDE SEQUENCE [LARGE SCALE GENOMIC DNA]</scope>
    <source>
        <strain evidence="1 2">FF146</strain>
    </source>
</reference>
<dbReference type="EMBL" id="JBGOOT010000002">
    <property type="protein sequence ID" value="MEZ8194321.1"/>
    <property type="molecule type" value="Genomic_DNA"/>
</dbReference>
<organism evidence="1 2">
    <name type="scientific">Vibrio cortegadensis</name>
    <dbReference type="NCBI Taxonomy" id="1328770"/>
    <lineage>
        <taxon>Bacteria</taxon>
        <taxon>Pseudomonadati</taxon>
        <taxon>Pseudomonadota</taxon>
        <taxon>Gammaproteobacteria</taxon>
        <taxon>Vibrionales</taxon>
        <taxon>Vibrionaceae</taxon>
        <taxon>Vibrio</taxon>
    </lineage>
</organism>
<name>A0ABV4M483_9VIBR</name>
<accession>A0ABV4M483</accession>
<comment type="caution">
    <text evidence="1">The sequence shown here is derived from an EMBL/GenBank/DDBJ whole genome shotgun (WGS) entry which is preliminary data.</text>
</comment>
<feature type="non-terminal residue" evidence="1">
    <location>
        <position position="1"/>
    </location>
</feature>
<gene>
    <name evidence="1" type="ORF">ACED38_05385</name>
</gene>
<dbReference type="Proteomes" id="UP001569153">
    <property type="component" value="Unassembled WGS sequence"/>
</dbReference>